<dbReference type="AlphaFoldDB" id="A0A9J5Z7D7"/>
<protein>
    <recommendedName>
        <fullName evidence="4">Secreted protein</fullName>
    </recommendedName>
</protein>
<comment type="caution">
    <text evidence="2">The sequence shown here is derived from an EMBL/GenBank/DDBJ whole genome shotgun (WGS) entry which is preliminary data.</text>
</comment>
<gene>
    <name evidence="2" type="ORF">H5410_019430</name>
</gene>
<evidence type="ECO:0008006" key="4">
    <source>
        <dbReference type="Google" id="ProtNLM"/>
    </source>
</evidence>
<feature type="chain" id="PRO_5039917609" description="Secreted protein" evidence="1">
    <location>
        <begin position="19"/>
        <end position="105"/>
    </location>
</feature>
<name>A0A9J5Z7D7_SOLCO</name>
<keyword evidence="1" id="KW-0732">Signal</keyword>
<feature type="signal peptide" evidence="1">
    <location>
        <begin position="1"/>
        <end position="18"/>
    </location>
</feature>
<reference evidence="2 3" key="1">
    <citation type="submission" date="2020-09" db="EMBL/GenBank/DDBJ databases">
        <title>De no assembly of potato wild relative species, Solanum commersonii.</title>
        <authorList>
            <person name="Cho K."/>
        </authorList>
    </citation>
    <scope>NUCLEOTIDE SEQUENCE [LARGE SCALE GENOMIC DNA]</scope>
    <source>
        <strain evidence="2">LZ3.2</strain>
        <tissue evidence="2">Leaf</tissue>
    </source>
</reference>
<keyword evidence="3" id="KW-1185">Reference proteome</keyword>
<accession>A0A9J5Z7D7</accession>
<organism evidence="2 3">
    <name type="scientific">Solanum commersonii</name>
    <name type="common">Commerson's wild potato</name>
    <name type="synonym">Commerson's nightshade</name>
    <dbReference type="NCBI Taxonomy" id="4109"/>
    <lineage>
        <taxon>Eukaryota</taxon>
        <taxon>Viridiplantae</taxon>
        <taxon>Streptophyta</taxon>
        <taxon>Embryophyta</taxon>
        <taxon>Tracheophyta</taxon>
        <taxon>Spermatophyta</taxon>
        <taxon>Magnoliopsida</taxon>
        <taxon>eudicotyledons</taxon>
        <taxon>Gunneridae</taxon>
        <taxon>Pentapetalae</taxon>
        <taxon>asterids</taxon>
        <taxon>lamiids</taxon>
        <taxon>Solanales</taxon>
        <taxon>Solanaceae</taxon>
        <taxon>Solanoideae</taxon>
        <taxon>Solaneae</taxon>
        <taxon>Solanum</taxon>
    </lineage>
</organism>
<sequence length="105" mass="11545">MQTFQVLSILAFLHSGFSAHVLVFTYPVPSRTILEIFIFLLEPLYNSSKLHGNLFSTGAAFRIRTVPPVLLLYPSDPPKNSAKISSASRELNLNPLLSLGEDGSN</sequence>
<proteinExistence type="predicted"/>
<evidence type="ECO:0000313" key="2">
    <source>
        <dbReference type="EMBL" id="KAG5608149.1"/>
    </source>
</evidence>
<evidence type="ECO:0000313" key="3">
    <source>
        <dbReference type="Proteomes" id="UP000824120"/>
    </source>
</evidence>
<dbReference type="Proteomes" id="UP000824120">
    <property type="component" value="Chromosome 4"/>
</dbReference>
<dbReference type="EMBL" id="JACXVP010000004">
    <property type="protein sequence ID" value="KAG5608149.1"/>
    <property type="molecule type" value="Genomic_DNA"/>
</dbReference>
<evidence type="ECO:0000256" key="1">
    <source>
        <dbReference type="SAM" id="SignalP"/>
    </source>
</evidence>